<protein>
    <submittedName>
        <fullName evidence="2">Uncharacterized protein</fullName>
    </submittedName>
</protein>
<sequence length="97" mass="10782">MATQVSMRYWSGLLLLTMCFLSCASGGGGVATATATAMRRQKLETKRHLNKLNKPAVKSFKVLPFSSSLLQTVSSFFRKASPFFSTFFKSIFLFNVL</sequence>
<feature type="signal peptide" evidence="1">
    <location>
        <begin position="1"/>
        <end position="26"/>
    </location>
</feature>
<reference evidence="2 3" key="1">
    <citation type="journal article" date="2021" name="Hortic Res">
        <title>Chromosome-scale assembly of the Dendrobium chrysotoxum genome enhances the understanding of orchid evolution.</title>
        <authorList>
            <person name="Zhang Y."/>
            <person name="Zhang G.Q."/>
            <person name="Zhang D."/>
            <person name="Liu X.D."/>
            <person name="Xu X.Y."/>
            <person name="Sun W.H."/>
            <person name="Yu X."/>
            <person name="Zhu X."/>
            <person name="Wang Z.W."/>
            <person name="Zhao X."/>
            <person name="Zhong W.Y."/>
            <person name="Chen H."/>
            <person name="Yin W.L."/>
            <person name="Huang T."/>
            <person name="Niu S.C."/>
            <person name="Liu Z.J."/>
        </authorList>
    </citation>
    <scope>NUCLEOTIDE SEQUENCE [LARGE SCALE GENOMIC DNA]</scope>
    <source>
        <strain evidence="2">Lindl</strain>
    </source>
</reference>
<evidence type="ECO:0000313" key="2">
    <source>
        <dbReference type="EMBL" id="KAH0461607.1"/>
    </source>
</evidence>
<dbReference type="AlphaFoldDB" id="A0AAV7GYI4"/>
<organism evidence="2 3">
    <name type="scientific">Dendrobium chrysotoxum</name>
    <name type="common">Orchid</name>
    <dbReference type="NCBI Taxonomy" id="161865"/>
    <lineage>
        <taxon>Eukaryota</taxon>
        <taxon>Viridiplantae</taxon>
        <taxon>Streptophyta</taxon>
        <taxon>Embryophyta</taxon>
        <taxon>Tracheophyta</taxon>
        <taxon>Spermatophyta</taxon>
        <taxon>Magnoliopsida</taxon>
        <taxon>Liliopsida</taxon>
        <taxon>Asparagales</taxon>
        <taxon>Orchidaceae</taxon>
        <taxon>Epidendroideae</taxon>
        <taxon>Malaxideae</taxon>
        <taxon>Dendrobiinae</taxon>
        <taxon>Dendrobium</taxon>
    </lineage>
</organism>
<dbReference type="Proteomes" id="UP000775213">
    <property type="component" value="Unassembled WGS sequence"/>
</dbReference>
<keyword evidence="3" id="KW-1185">Reference proteome</keyword>
<dbReference type="EMBL" id="JAGFBR010000009">
    <property type="protein sequence ID" value="KAH0461607.1"/>
    <property type="molecule type" value="Genomic_DNA"/>
</dbReference>
<keyword evidence="1" id="KW-0732">Signal</keyword>
<accession>A0AAV7GYI4</accession>
<evidence type="ECO:0000256" key="1">
    <source>
        <dbReference type="SAM" id="SignalP"/>
    </source>
</evidence>
<proteinExistence type="predicted"/>
<comment type="caution">
    <text evidence="2">The sequence shown here is derived from an EMBL/GenBank/DDBJ whole genome shotgun (WGS) entry which is preliminary data.</text>
</comment>
<name>A0AAV7GYI4_DENCH</name>
<evidence type="ECO:0000313" key="3">
    <source>
        <dbReference type="Proteomes" id="UP000775213"/>
    </source>
</evidence>
<feature type="chain" id="PRO_5043417494" evidence="1">
    <location>
        <begin position="27"/>
        <end position="97"/>
    </location>
</feature>
<gene>
    <name evidence="2" type="ORF">IEQ34_009182</name>
</gene>